<dbReference type="InterPro" id="IPR031052">
    <property type="entry name" value="FHY3/FAR1"/>
</dbReference>
<evidence type="ECO:0000256" key="1">
    <source>
        <dbReference type="RuleBase" id="RU367018"/>
    </source>
</evidence>
<dbReference type="PANTHER" id="PTHR31669:SF251">
    <property type="entry name" value="PROTEIN FAR1-RELATED SEQUENCE"/>
    <property type="match status" value="1"/>
</dbReference>
<reference evidence="3 4" key="1">
    <citation type="submission" date="2019-01" db="EMBL/GenBank/DDBJ databases">
        <title>Sequencing of cultivated peanut Arachis hypogaea provides insights into genome evolution and oil improvement.</title>
        <authorList>
            <person name="Chen X."/>
        </authorList>
    </citation>
    <scope>NUCLEOTIDE SEQUENCE [LARGE SCALE GENOMIC DNA]</scope>
    <source>
        <strain evidence="4">cv. Fuhuasheng</strain>
        <tissue evidence="3">Leaves</tissue>
    </source>
</reference>
<dbReference type="Pfam" id="PF03101">
    <property type="entry name" value="FAR1"/>
    <property type="match status" value="1"/>
</dbReference>
<comment type="similarity">
    <text evidence="1">Belongs to the FHY3/FAR1 family.</text>
</comment>
<evidence type="ECO:0000313" key="3">
    <source>
        <dbReference type="EMBL" id="RYR72943.1"/>
    </source>
</evidence>
<dbReference type="EMBL" id="SDMP01000002">
    <property type="protein sequence ID" value="RYR72943.1"/>
    <property type="molecule type" value="Genomic_DNA"/>
</dbReference>
<dbReference type="PANTHER" id="PTHR31669">
    <property type="entry name" value="PROTEIN FAR1-RELATED SEQUENCE 10-RELATED"/>
    <property type="match status" value="1"/>
</dbReference>
<comment type="function">
    <text evidence="1">Putative transcription activator involved in regulating light control of development.</text>
</comment>
<keyword evidence="1" id="KW-0863">Zinc-finger</keyword>
<proteinExistence type="inferred from homology"/>
<keyword evidence="1" id="KW-0539">Nucleus</keyword>
<dbReference type="InterPro" id="IPR004330">
    <property type="entry name" value="FAR1_DNA_bnd_dom"/>
</dbReference>
<dbReference type="Proteomes" id="UP000289738">
    <property type="component" value="Chromosome A02"/>
</dbReference>
<accession>A0A445EC87</accession>
<keyword evidence="1" id="KW-0862">Zinc</keyword>
<sequence>MESHFGEPVSHSPASFTNGNTIHSSDNLLNFWDVEGKKSNKAIDCTNINEFGSDDTNLVDEVWTLLLDHSCLAEDEIPRVEMQFNHLKLAQDFYATYAKKVGFVSKIRNTNYDRMTKEPINQSIHCNREGFRGSCVKAPTRKNMVAAVECRARVYANFDREKQDWVLLKVELRHSHPCSTRKAVNDEAGIRPDKIFLALANEIGGPSNRDFSEKDVRNYISSRLRFTNVNVDVKEMLDHFMRMKEMNPNFFYVDGWVAFVDKFDLHHNKWLSAVERQFQQDYTNDMFRNVQTDFGMKADCNIRAVNEQGDSAWVKVEQEILAYEKTRYVTYNVHFDRLTHEEFVNGDDEAAMLHAALDDARVKLVDYRAKMRNKAVADAHTSIATEIFPVVATGDIQCPSKVTTKGRPKGKRLRYEMEKSIKQSMQRKRKNSDQISIDNRVESCENIDLDAPARQIGLQGVGGFMSLLNSFGNT</sequence>
<dbReference type="GO" id="GO:0008270">
    <property type="term" value="F:zinc ion binding"/>
    <property type="evidence" value="ECO:0007669"/>
    <property type="project" value="UniProtKB-UniRule"/>
</dbReference>
<name>A0A445EC87_ARAHY</name>
<keyword evidence="1" id="KW-0479">Metal-binding</keyword>
<evidence type="ECO:0000313" key="4">
    <source>
        <dbReference type="Proteomes" id="UP000289738"/>
    </source>
</evidence>
<dbReference type="GO" id="GO:0005634">
    <property type="term" value="C:nucleus"/>
    <property type="evidence" value="ECO:0007669"/>
    <property type="project" value="UniProtKB-SubCell"/>
</dbReference>
<dbReference type="GO" id="GO:0006355">
    <property type="term" value="P:regulation of DNA-templated transcription"/>
    <property type="evidence" value="ECO:0007669"/>
    <property type="project" value="UniProtKB-UniRule"/>
</dbReference>
<dbReference type="AlphaFoldDB" id="A0A445EC87"/>
<organism evidence="3 4">
    <name type="scientific">Arachis hypogaea</name>
    <name type="common">Peanut</name>
    <dbReference type="NCBI Taxonomy" id="3818"/>
    <lineage>
        <taxon>Eukaryota</taxon>
        <taxon>Viridiplantae</taxon>
        <taxon>Streptophyta</taxon>
        <taxon>Embryophyta</taxon>
        <taxon>Tracheophyta</taxon>
        <taxon>Spermatophyta</taxon>
        <taxon>Magnoliopsida</taxon>
        <taxon>eudicotyledons</taxon>
        <taxon>Gunneridae</taxon>
        <taxon>Pentapetalae</taxon>
        <taxon>rosids</taxon>
        <taxon>fabids</taxon>
        <taxon>Fabales</taxon>
        <taxon>Fabaceae</taxon>
        <taxon>Papilionoideae</taxon>
        <taxon>50 kb inversion clade</taxon>
        <taxon>dalbergioids sensu lato</taxon>
        <taxon>Dalbergieae</taxon>
        <taxon>Pterocarpus clade</taxon>
        <taxon>Arachis</taxon>
    </lineage>
</organism>
<comment type="caution">
    <text evidence="3">The sequence shown here is derived from an EMBL/GenBank/DDBJ whole genome shotgun (WGS) entry which is preliminary data.</text>
</comment>
<feature type="domain" description="FAR1" evidence="2">
    <location>
        <begin position="92"/>
        <end position="179"/>
    </location>
</feature>
<keyword evidence="4" id="KW-1185">Reference proteome</keyword>
<protein>
    <recommendedName>
        <fullName evidence="1">Protein FAR1-RELATED SEQUENCE</fullName>
    </recommendedName>
</protein>
<comment type="subcellular location">
    <subcellularLocation>
        <location evidence="1">Nucleus</location>
    </subcellularLocation>
</comment>
<evidence type="ECO:0000259" key="2">
    <source>
        <dbReference type="Pfam" id="PF03101"/>
    </source>
</evidence>
<gene>
    <name evidence="3" type="ORF">Ahy_A02g007173</name>
</gene>